<dbReference type="PANTHER" id="PTHR30055:SF234">
    <property type="entry name" value="HTH-TYPE TRANSCRIPTIONAL REGULATOR BETI"/>
    <property type="match status" value="1"/>
</dbReference>
<evidence type="ECO:0000313" key="6">
    <source>
        <dbReference type="EMBL" id="WIV61703.1"/>
    </source>
</evidence>
<evidence type="ECO:0000256" key="4">
    <source>
        <dbReference type="PROSITE-ProRule" id="PRU00335"/>
    </source>
</evidence>
<dbReference type="SUPFAM" id="SSF46689">
    <property type="entry name" value="Homeodomain-like"/>
    <property type="match status" value="1"/>
</dbReference>
<reference evidence="6 7" key="1">
    <citation type="submission" date="2023-06" db="EMBL/GenBank/DDBJ databases">
        <authorList>
            <person name="Oyuntsetseg B."/>
            <person name="Kim S.B."/>
        </authorList>
    </citation>
    <scope>NUCLEOTIDE SEQUENCE [LARGE SCALE GENOMIC DNA]</scope>
    <source>
        <strain evidence="6 7">2-2</strain>
    </source>
</reference>
<feature type="domain" description="HTH tetR-type" evidence="5">
    <location>
        <begin position="21"/>
        <end position="81"/>
    </location>
</feature>
<dbReference type="Proteomes" id="UP001227101">
    <property type="component" value="Chromosome"/>
</dbReference>
<keyword evidence="3" id="KW-0804">Transcription</keyword>
<dbReference type="EMBL" id="CP127173">
    <property type="protein sequence ID" value="WIV61703.1"/>
    <property type="molecule type" value="Genomic_DNA"/>
</dbReference>
<dbReference type="Pfam" id="PF00440">
    <property type="entry name" value="TetR_N"/>
    <property type="match status" value="1"/>
</dbReference>
<sequence>MTEAKERTRDRISRRQVDKFDQRRAQLAESALQTLAELGYARTSLREIAQNSDFSHGVLHYYFADKVDLLTHCVRRFEEVCVTRYDELVARAGTAEELERDFAAAMAATLRADAKLHRLWYDLRNQSLFEESFRADVLEIDRRREEMIQHVVSRYAELAAKPVALPQPVAYALLDGLFQQALLRHLAGVAAAAAELERDVPAVLARVVAG</sequence>
<feature type="DNA-binding region" description="H-T-H motif" evidence="4">
    <location>
        <begin position="44"/>
        <end position="63"/>
    </location>
</feature>
<keyword evidence="2 4" id="KW-0238">DNA-binding</keyword>
<organism evidence="6 7">
    <name type="scientific">Amycolatopsis nalaikhensis</name>
    <dbReference type="NCBI Taxonomy" id="715472"/>
    <lineage>
        <taxon>Bacteria</taxon>
        <taxon>Bacillati</taxon>
        <taxon>Actinomycetota</taxon>
        <taxon>Actinomycetes</taxon>
        <taxon>Pseudonocardiales</taxon>
        <taxon>Pseudonocardiaceae</taxon>
        <taxon>Amycolatopsis</taxon>
    </lineage>
</organism>
<dbReference type="PROSITE" id="PS50977">
    <property type="entry name" value="HTH_TETR_2"/>
    <property type="match status" value="1"/>
</dbReference>
<dbReference type="InterPro" id="IPR050109">
    <property type="entry name" value="HTH-type_TetR-like_transc_reg"/>
</dbReference>
<dbReference type="Gene3D" id="1.10.357.10">
    <property type="entry name" value="Tetracycline Repressor, domain 2"/>
    <property type="match status" value="1"/>
</dbReference>
<dbReference type="InterPro" id="IPR009057">
    <property type="entry name" value="Homeodomain-like_sf"/>
</dbReference>
<evidence type="ECO:0000256" key="3">
    <source>
        <dbReference type="ARBA" id="ARBA00023163"/>
    </source>
</evidence>
<evidence type="ECO:0000313" key="7">
    <source>
        <dbReference type="Proteomes" id="UP001227101"/>
    </source>
</evidence>
<proteinExistence type="predicted"/>
<dbReference type="RefSeq" id="WP_285459331.1">
    <property type="nucleotide sequence ID" value="NZ_CP127173.1"/>
</dbReference>
<name>A0ABY8Y157_9PSEU</name>
<keyword evidence="7" id="KW-1185">Reference proteome</keyword>
<accession>A0ABY8Y157</accession>
<evidence type="ECO:0000259" key="5">
    <source>
        <dbReference type="PROSITE" id="PS50977"/>
    </source>
</evidence>
<evidence type="ECO:0000256" key="2">
    <source>
        <dbReference type="ARBA" id="ARBA00023125"/>
    </source>
</evidence>
<dbReference type="InterPro" id="IPR001647">
    <property type="entry name" value="HTH_TetR"/>
</dbReference>
<keyword evidence="1" id="KW-0805">Transcription regulation</keyword>
<protein>
    <submittedName>
        <fullName evidence="6">TetR/AcrR family transcriptional regulator</fullName>
    </submittedName>
</protein>
<evidence type="ECO:0000256" key="1">
    <source>
        <dbReference type="ARBA" id="ARBA00023015"/>
    </source>
</evidence>
<dbReference type="PANTHER" id="PTHR30055">
    <property type="entry name" value="HTH-TYPE TRANSCRIPTIONAL REGULATOR RUTR"/>
    <property type="match status" value="1"/>
</dbReference>
<gene>
    <name evidence="6" type="ORF">QP939_25400</name>
</gene>